<dbReference type="EMBL" id="BPVZ01000145">
    <property type="protein sequence ID" value="GKV40973.1"/>
    <property type="molecule type" value="Genomic_DNA"/>
</dbReference>
<keyword evidence="3" id="KW-1185">Reference proteome</keyword>
<reference evidence="2 3" key="1">
    <citation type="journal article" date="2021" name="Commun. Biol.">
        <title>The genome of Shorea leprosula (Dipterocarpaceae) highlights the ecological relevance of drought in aseasonal tropical rainforests.</title>
        <authorList>
            <person name="Ng K.K.S."/>
            <person name="Kobayashi M.J."/>
            <person name="Fawcett J.A."/>
            <person name="Hatakeyama M."/>
            <person name="Paape T."/>
            <person name="Ng C.H."/>
            <person name="Ang C.C."/>
            <person name="Tnah L.H."/>
            <person name="Lee C.T."/>
            <person name="Nishiyama T."/>
            <person name="Sese J."/>
            <person name="O'Brien M.J."/>
            <person name="Copetti D."/>
            <person name="Mohd Noor M.I."/>
            <person name="Ong R.C."/>
            <person name="Putra M."/>
            <person name="Sireger I.Z."/>
            <person name="Indrioko S."/>
            <person name="Kosugi Y."/>
            <person name="Izuno A."/>
            <person name="Isagi Y."/>
            <person name="Lee S.L."/>
            <person name="Shimizu K.K."/>
        </authorList>
    </citation>
    <scope>NUCLEOTIDE SEQUENCE [LARGE SCALE GENOMIC DNA]</scope>
    <source>
        <strain evidence="2">214</strain>
    </source>
</reference>
<dbReference type="Proteomes" id="UP001054252">
    <property type="component" value="Unassembled WGS sequence"/>
</dbReference>
<organism evidence="2 3">
    <name type="scientific">Rubroshorea leprosula</name>
    <dbReference type="NCBI Taxonomy" id="152421"/>
    <lineage>
        <taxon>Eukaryota</taxon>
        <taxon>Viridiplantae</taxon>
        <taxon>Streptophyta</taxon>
        <taxon>Embryophyta</taxon>
        <taxon>Tracheophyta</taxon>
        <taxon>Spermatophyta</taxon>
        <taxon>Magnoliopsida</taxon>
        <taxon>eudicotyledons</taxon>
        <taxon>Gunneridae</taxon>
        <taxon>Pentapetalae</taxon>
        <taxon>rosids</taxon>
        <taxon>malvids</taxon>
        <taxon>Malvales</taxon>
        <taxon>Dipterocarpaceae</taxon>
        <taxon>Rubroshorea</taxon>
    </lineage>
</organism>
<evidence type="ECO:0008006" key="4">
    <source>
        <dbReference type="Google" id="ProtNLM"/>
    </source>
</evidence>
<keyword evidence="1" id="KW-1133">Transmembrane helix</keyword>
<gene>
    <name evidence="2" type="ORF">SLEP1_g48556</name>
</gene>
<name>A0AAV5LU02_9ROSI</name>
<keyword evidence="1" id="KW-0812">Transmembrane</keyword>
<dbReference type="AlphaFoldDB" id="A0AAV5LU02"/>
<evidence type="ECO:0000256" key="1">
    <source>
        <dbReference type="SAM" id="Phobius"/>
    </source>
</evidence>
<evidence type="ECO:0000313" key="3">
    <source>
        <dbReference type="Proteomes" id="UP001054252"/>
    </source>
</evidence>
<comment type="caution">
    <text evidence="2">The sequence shown here is derived from an EMBL/GenBank/DDBJ whole genome shotgun (WGS) entry which is preliminary data.</text>
</comment>
<proteinExistence type="predicted"/>
<keyword evidence="1" id="KW-0472">Membrane</keyword>
<protein>
    <recommendedName>
        <fullName evidence="4">NADH dehydrogenase subunit 4L</fullName>
    </recommendedName>
</protein>
<evidence type="ECO:0000313" key="2">
    <source>
        <dbReference type="EMBL" id="GKV40973.1"/>
    </source>
</evidence>
<accession>A0AAV5LU02</accession>
<sequence>MDLALCNCTLFFSLSLFYFSFVLIFFLSLAAIGLGYLGTGCFMWPFVGVGKRGLGSFCAMKIIRTNLQ</sequence>
<feature type="transmembrane region" description="Helical" evidence="1">
    <location>
        <begin position="16"/>
        <end position="37"/>
    </location>
</feature>